<dbReference type="EMBL" id="JYDP01000249">
    <property type="protein sequence ID" value="KRZ01985.1"/>
    <property type="molecule type" value="Genomic_DNA"/>
</dbReference>
<organism evidence="1 2">
    <name type="scientific">Trichinella zimbabwensis</name>
    <dbReference type="NCBI Taxonomy" id="268475"/>
    <lineage>
        <taxon>Eukaryota</taxon>
        <taxon>Metazoa</taxon>
        <taxon>Ecdysozoa</taxon>
        <taxon>Nematoda</taxon>
        <taxon>Enoplea</taxon>
        <taxon>Dorylaimia</taxon>
        <taxon>Trichinellida</taxon>
        <taxon>Trichinellidae</taxon>
        <taxon>Trichinella</taxon>
    </lineage>
</organism>
<gene>
    <name evidence="1" type="ORF">T11_2881</name>
</gene>
<reference evidence="1 2" key="1">
    <citation type="submission" date="2015-01" db="EMBL/GenBank/DDBJ databases">
        <title>Evolution of Trichinella species and genotypes.</title>
        <authorList>
            <person name="Korhonen P.K."/>
            <person name="Edoardo P."/>
            <person name="Giuseppe L.R."/>
            <person name="Gasser R.B."/>
        </authorList>
    </citation>
    <scope>NUCLEOTIDE SEQUENCE [LARGE SCALE GENOMIC DNA]</scope>
    <source>
        <strain evidence="1">ISS1029</strain>
    </source>
</reference>
<accession>A0A0V1GUM3</accession>
<sequence>MGTCPLAVGDFQESSMCRQRINCSSFFSPMSGICYTGDRTHMCRVGPFHWTRNCSSCSGTHGAILAKHTEYQSMVDTWLFAHETTVSYCRQSQSVIQSNKRTTTILIPQYQKPPQKVTVGLDRELHNVQEPTDFYTSKSRRLLDRSCFFHSCSVAFVMQRIPQHPGLQTMQHIYEPFKVLLFCLYEDDDSMIQKDEACFPCQPLIAVVIISWNTAGALPRLNAITLNRKSPSASFPCCEELALRQSDSQLPISEDDQRSLPDILRTSTTDDGFKHTSIKHFAQNMDYDSIMRKREMKRWLSLWAGITHLDFRPHQIQRSRRIVTKRPWPIMTTGKRSSGVTQPVTILQLCNVLSDMVSECAATSRIFS</sequence>
<keyword evidence="2" id="KW-1185">Reference proteome</keyword>
<dbReference type="Proteomes" id="UP000055024">
    <property type="component" value="Unassembled WGS sequence"/>
</dbReference>
<comment type="caution">
    <text evidence="1">The sequence shown here is derived from an EMBL/GenBank/DDBJ whole genome shotgun (WGS) entry which is preliminary data.</text>
</comment>
<evidence type="ECO:0000313" key="2">
    <source>
        <dbReference type="Proteomes" id="UP000055024"/>
    </source>
</evidence>
<proteinExistence type="predicted"/>
<evidence type="ECO:0000313" key="1">
    <source>
        <dbReference type="EMBL" id="KRZ01985.1"/>
    </source>
</evidence>
<dbReference type="AlphaFoldDB" id="A0A0V1GUM3"/>
<name>A0A0V1GUM3_9BILA</name>
<protein>
    <submittedName>
        <fullName evidence="1">Uncharacterized protein</fullName>
    </submittedName>
</protein>